<evidence type="ECO:0000313" key="1">
    <source>
        <dbReference type="EMBL" id="KAK4290720.1"/>
    </source>
</evidence>
<dbReference type="Proteomes" id="UP001292094">
    <property type="component" value="Unassembled WGS sequence"/>
</dbReference>
<name>A0AAE1TPF2_9EUCA</name>
<organism evidence="1 2">
    <name type="scientific">Petrolisthes manimaculis</name>
    <dbReference type="NCBI Taxonomy" id="1843537"/>
    <lineage>
        <taxon>Eukaryota</taxon>
        <taxon>Metazoa</taxon>
        <taxon>Ecdysozoa</taxon>
        <taxon>Arthropoda</taxon>
        <taxon>Crustacea</taxon>
        <taxon>Multicrustacea</taxon>
        <taxon>Malacostraca</taxon>
        <taxon>Eumalacostraca</taxon>
        <taxon>Eucarida</taxon>
        <taxon>Decapoda</taxon>
        <taxon>Pleocyemata</taxon>
        <taxon>Anomura</taxon>
        <taxon>Galatheoidea</taxon>
        <taxon>Porcellanidae</taxon>
        <taxon>Petrolisthes</taxon>
    </lineage>
</organism>
<proteinExistence type="predicted"/>
<dbReference type="EMBL" id="JAWZYT010005387">
    <property type="protein sequence ID" value="KAK4290720.1"/>
    <property type="molecule type" value="Genomic_DNA"/>
</dbReference>
<accession>A0AAE1TPF2</accession>
<comment type="caution">
    <text evidence="1">The sequence shown here is derived from an EMBL/GenBank/DDBJ whole genome shotgun (WGS) entry which is preliminary data.</text>
</comment>
<keyword evidence="2" id="KW-1185">Reference proteome</keyword>
<reference evidence="1" key="1">
    <citation type="submission" date="2023-11" db="EMBL/GenBank/DDBJ databases">
        <title>Genome assemblies of two species of porcelain crab, Petrolisthes cinctipes and Petrolisthes manimaculis (Anomura: Porcellanidae).</title>
        <authorList>
            <person name="Angst P."/>
        </authorList>
    </citation>
    <scope>NUCLEOTIDE SEQUENCE</scope>
    <source>
        <strain evidence="1">PB745_02</strain>
        <tissue evidence="1">Gill</tissue>
    </source>
</reference>
<evidence type="ECO:0000313" key="2">
    <source>
        <dbReference type="Proteomes" id="UP001292094"/>
    </source>
</evidence>
<sequence>MKQGTPPLARSYTEAIRAVHKSFKCGSDLFMGYVANWLEQGYTYRKRKSLRVTEDHKQHSTFIPGLFHRVQESAAPAISVRRGEVVKLQVLPPQISTLEENEQWEAP</sequence>
<dbReference type="AlphaFoldDB" id="A0AAE1TPF2"/>
<gene>
    <name evidence="1" type="ORF">Pmani_036400</name>
</gene>
<protein>
    <submittedName>
        <fullName evidence="1">Uncharacterized protein</fullName>
    </submittedName>
</protein>